<gene>
    <name evidence="5" type="ORF">JAAARDRAFT_28781</name>
</gene>
<evidence type="ECO:0000313" key="5">
    <source>
        <dbReference type="EMBL" id="KDQ65122.1"/>
    </source>
</evidence>
<protein>
    <submittedName>
        <fullName evidence="5">Uncharacterized protein</fullName>
    </submittedName>
</protein>
<evidence type="ECO:0000313" key="6">
    <source>
        <dbReference type="Proteomes" id="UP000027265"/>
    </source>
</evidence>
<sequence>MHPSIRLSASARVHKPLINFIGKRKWPSTPERPHAHPAAPAEFKASFTTNFLKKFEASASPASKPAAAASSGKSSGVNVSSVETYTEFWDAPSRYWNPKIRELEEREIDAISTGGASLR</sequence>
<evidence type="ECO:0000256" key="2">
    <source>
        <dbReference type="ARBA" id="ARBA00023128"/>
    </source>
</evidence>
<evidence type="ECO:0000256" key="1">
    <source>
        <dbReference type="ARBA" id="ARBA00004173"/>
    </source>
</evidence>
<dbReference type="EMBL" id="KL197709">
    <property type="protein sequence ID" value="KDQ65122.1"/>
    <property type="molecule type" value="Genomic_DNA"/>
</dbReference>
<dbReference type="HOGENOM" id="CLU_129439_3_0_1"/>
<dbReference type="InParanoid" id="A0A067QNI5"/>
<organism evidence="5 6">
    <name type="scientific">Jaapia argillacea MUCL 33604</name>
    <dbReference type="NCBI Taxonomy" id="933084"/>
    <lineage>
        <taxon>Eukaryota</taxon>
        <taxon>Fungi</taxon>
        <taxon>Dikarya</taxon>
        <taxon>Basidiomycota</taxon>
        <taxon>Agaricomycotina</taxon>
        <taxon>Agaricomycetes</taxon>
        <taxon>Agaricomycetidae</taxon>
        <taxon>Jaapiales</taxon>
        <taxon>Jaapiaceae</taxon>
        <taxon>Jaapia</taxon>
    </lineage>
</organism>
<name>A0A067QNI5_9AGAM</name>
<evidence type="ECO:0000256" key="4">
    <source>
        <dbReference type="SAM" id="MobiDB-lite"/>
    </source>
</evidence>
<proteinExistence type="inferred from homology"/>
<dbReference type="InterPro" id="IPR020373">
    <property type="entry name" value="Kgd4/YMR-31"/>
</dbReference>
<dbReference type="GO" id="GO:0005739">
    <property type="term" value="C:mitochondrion"/>
    <property type="evidence" value="ECO:0007669"/>
    <property type="project" value="UniProtKB-SubCell"/>
</dbReference>
<feature type="region of interest" description="Disordered" evidence="4">
    <location>
        <begin position="58"/>
        <end position="78"/>
    </location>
</feature>
<keyword evidence="6" id="KW-1185">Reference proteome</keyword>
<dbReference type="AlphaFoldDB" id="A0A067QNI5"/>
<reference evidence="6" key="1">
    <citation type="journal article" date="2014" name="Proc. Natl. Acad. Sci. U.S.A.">
        <title>Extensive sampling of basidiomycete genomes demonstrates inadequacy of the white-rot/brown-rot paradigm for wood decay fungi.</title>
        <authorList>
            <person name="Riley R."/>
            <person name="Salamov A.A."/>
            <person name="Brown D.W."/>
            <person name="Nagy L.G."/>
            <person name="Floudas D."/>
            <person name="Held B.W."/>
            <person name="Levasseur A."/>
            <person name="Lombard V."/>
            <person name="Morin E."/>
            <person name="Otillar R."/>
            <person name="Lindquist E.A."/>
            <person name="Sun H."/>
            <person name="LaButti K.M."/>
            <person name="Schmutz J."/>
            <person name="Jabbour D."/>
            <person name="Luo H."/>
            <person name="Baker S.E."/>
            <person name="Pisabarro A.G."/>
            <person name="Walton J.D."/>
            <person name="Blanchette R.A."/>
            <person name="Henrissat B."/>
            <person name="Martin F."/>
            <person name="Cullen D."/>
            <person name="Hibbett D.S."/>
            <person name="Grigoriev I.V."/>
        </authorList>
    </citation>
    <scope>NUCLEOTIDE SEQUENCE [LARGE SCALE GENOMIC DNA]</scope>
    <source>
        <strain evidence="6">MUCL 33604</strain>
    </source>
</reference>
<comment type="subcellular location">
    <subcellularLocation>
        <location evidence="1">Mitochondrion</location>
    </subcellularLocation>
</comment>
<keyword evidence="2" id="KW-0496">Mitochondrion</keyword>
<dbReference type="GO" id="GO:0006103">
    <property type="term" value="P:2-oxoglutarate metabolic process"/>
    <property type="evidence" value="ECO:0007669"/>
    <property type="project" value="InterPro"/>
</dbReference>
<comment type="similarity">
    <text evidence="3">Belongs to the alpha-ketoglutarate dehydrogenase component 4 family.</text>
</comment>
<dbReference type="OrthoDB" id="2116030at2759"/>
<dbReference type="Proteomes" id="UP000027265">
    <property type="component" value="Unassembled WGS sequence"/>
</dbReference>
<feature type="compositionally biased region" description="Low complexity" evidence="4">
    <location>
        <begin position="58"/>
        <end position="76"/>
    </location>
</feature>
<accession>A0A067QNI5</accession>
<evidence type="ECO:0000256" key="3">
    <source>
        <dbReference type="ARBA" id="ARBA00043970"/>
    </source>
</evidence>
<dbReference type="Pfam" id="PF10937">
    <property type="entry name" value="Kgd4-YMR31"/>
    <property type="match status" value="1"/>
</dbReference>